<evidence type="ECO:0000313" key="1">
    <source>
        <dbReference type="EMBL" id="CAI9098596.1"/>
    </source>
</evidence>
<evidence type="ECO:0000313" key="2">
    <source>
        <dbReference type="Proteomes" id="UP001161247"/>
    </source>
</evidence>
<dbReference type="Proteomes" id="UP001161247">
    <property type="component" value="Chromosome 3"/>
</dbReference>
<dbReference type="AlphaFoldDB" id="A0AAV1CTB6"/>
<keyword evidence="2" id="KW-1185">Reference proteome</keyword>
<name>A0AAV1CTB6_OLDCO</name>
<protein>
    <submittedName>
        <fullName evidence="1">OLC1v1035272C1</fullName>
    </submittedName>
</protein>
<dbReference type="EMBL" id="OX459120">
    <property type="protein sequence ID" value="CAI9098596.1"/>
    <property type="molecule type" value="Genomic_DNA"/>
</dbReference>
<accession>A0AAV1CTB6</accession>
<proteinExistence type="predicted"/>
<sequence length="232" mass="27344">MDLTYCPKIRLFRWNEKLVDKKNMLQDYSQGLCLFDIIDTTVYRTHRPDSRNSEIRKSLDRRCDCVTTSDLGRLLSAAEDDDDDQDRLSELITELVTGTALFSPETAAELGIQISTHFTNDYQLRKRTETQLSPVFYSVTCKGNHHHHEDEDSDKEDEECTEEWAQDDVRWYDYSDEAVAYWIRLRNYLGEPKHDNLLTRAIIRDEPRGLWEIPPTSLVPHRQRGIIRIEEY</sequence>
<organism evidence="1 2">
    <name type="scientific">Oldenlandia corymbosa var. corymbosa</name>
    <dbReference type="NCBI Taxonomy" id="529605"/>
    <lineage>
        <taxon>Eukaryota</taxon>
        <taxon>Viridiplantae</taxon>
        <taxon>Streptophyta</taxon>
        <taxon>Embryophyta</taxon>
        <taxon>Tracheophyta</taxon>
        <taxon>Spermatophyta</taxon>
        <taxon>Magnoliopsida</taxon>
        <taxon>eudicotyledons</taxon>
        <taxon>Gunneridae</taxon>
        <taxon>Pentapetalae</taxon>
        <taxon>asterids</taxon>
        <taxon>lamiids</taxon>
        <taxon>Gentianales</taxon>
        <taxon>Rubiaceae</taxon>
        <taxon>Rubioideae</taxon>
        <taxon>Spermacoceae</taxon>
        <taxon>Hedyotis-Oldenlandia complex</taxon>
        <taxon>Oldenlandia</taxon>
    </lineage>
</organism>
<reference evidence="1" key="1">
    <citation type="submission" date="2023-03" db="EMBL/GenBank/DDBJ databases">
        <authorList>
            <person name="Julca I."/>
        </authorList>
    </citation>
    <scope>NUCLEOTIDE SEQUENCE</scope>
</reference>
<gene>
    <name evidence="1" type="ORF">OLC1_LOCUS8766</name>
</gene>